<accession>C7M187</accession>
<dbReference type="Gene3D" id="3.30.1780.10">
    <property type="entry name" value="ornithine cyclodeaminase, domain 1"/>
    <property type="match status" value="1"/>
</dbReference>
<dbReference type="OrthoDB" id="4311033at2"/>
<proteinExistence type="predicted"/>
<reference evidence="1 2" key="1">
    <citation type="journal article" date="2009" name="Stand. Genomic Sci.">
        <title>Complete genome sequence of Acidimicrobium ferrooxidans type strain (ICP).</title>
        <authorList>
            <person name="Clum A."/>
            <person name="Nolan M."/>
            <person name="Lang E."/>
            <person name="Glavina Del Rio T."/>
            <person name="Tice H."/>
            <person name="Copeland A."/>
            <person name="Cheng J.F."/>
            <person name="Lucas S."/>
            <person name="Chen F."/>
            <person name="Bruce D."/>
            <person name="Goodwin L."/>
            <person name="Pitluck S."/>
            <person name="Ivanova N."/>
            <person name="Mavrommatis K."/>
            <person name="Mikhailova N."/>
            <person name="Pati A."/>
            <person name="Chen A."/>
            <person name="Palaniappan K."/>
            <person name="Goker M."/>
            <person name="Spring S."/>
            <person name="Land M."/>
            <person name="Hauser L."/>
            <person name="Chang Y.J."/>
            <person name="Jeffries C.C."/>
            <person name="Chain P."/>
            <person name="Bristow J."/>
            <person name="Eisen J.A."/>
            <person name="Markowitz V."/>
            <person name="Hugenholtz P."/>
            <person name="Kyrpides N.C."/>
            <person name="Klenk H.P."/>
            <person name="Lapidus A."/>
        </authorList>
    </citation>
    <scope>NUCLEOTIDE SEQUENCE [LARGE SCALE GENOMIC DNA]</scope>
    <source>
        <strain evidence="2">DSM 10331 / JCM 15462 / NBRC 103882 / ICP</strain>
    </source>
</reference>
<dbReference type="SUPFAM" id="SSF51735">
    <property type="entry name" value="NAD(P)-binding Rossmann-fold domains"/>
    <property type="match status" value="1"/>
</dbReference>
<dbReference type="InterPro" id="IPR023401">
    <property type="entry name" value="ODC_N"/>
</dbReference>
<evidence type="ECO:0000313" key="2">
    <source>
        <dbReference type="Proteomes" id="UP000000771"/>
    </source>
</evidence>
<dbReference type="KEGG" id="afo:Afer_1821"/>
<dbReference type="AlphaFoldDB" id="C7M187"/>
<dbReference type="InterPro" id="IPR036291">
    <property type="entry name" value="NAD(P)-bd_dom_sf"/>
</dbReference>
<dbReference type="GO" id="GO:0005737">
    <property type="term" value="C:cytoplasm"/>
    <property type="evidence" value="ECO:0007669"/>
    <property type="project" value="TreeGrafter"/>
</dbReference>
<dbReference type="Gene3D" id="3.40.50.720">
    <property type="entry name" value="NAD(P)-binding Rossmann-like Domain"/>
    <property type="match status" value="1"/>
</dbReference>
<dbReference type="InterPro" id="IPR003462">
    <property type="entry name" value="ODC_Mu_crystall"/>
</dbReference>
<dbReference type="RefSeq" id="WP_015799212.1">
    <property type="nucleotide sequence ID" value="NC_013124.1"/>
</dbReference>
<dbReference type="EMBL" id="CP001631">
    <property type="protein sequence ID" value="ACU54735.1"/>
    <property type="molecule type" value="Genomic_DNA"/>
</dbReference>
<keyword evidence="2" id="KW-1185">Reference proteome</keyword>
<organism evidence="1 2">
    <name type="scientific">Acidimicrobium ferrooxidans (strain DSM 10331 / JCM 15462 / NBRC 103882 / ICP)</name>
    <dbReference type="NCBI Taxonomy" id="525909"/>
    <lineage>
        <taxon>Bacteria</taxon>
        <taxon>Bacillati</taxon>
        <taxon>Actinomycetota</taxon>
        <taxon>Acidimicrobiia</taxon>
        <taxon>Acidimicrobiales</taxon>
        <taxon>Acidimicrobiaceae</taxon>
        <taxon>Acidimicrobium</taxon>
    </lineage>
</organism>
<dbReference type="PANTHER" id="PTHR13812:SF19">
    <property type="entry name" value="KETIMINE REDUCTASE MU-CRYSTALLIN"/>
    <property type="match status" value="1"/>
</dbReference>
<sequence length="292" mass="30796">MTVLLDPSDVTARLTPAIAIEGVRDALRAAARGELAAPARTVVGVGDGALVFTIGAAPYGYGFRVYDRFGSTSVDDQLVALWSRDGRLTAVAHGPELGRRRTGAIGAIAIDALRPPGPLTVGIVGAGQQAWHQIWALRALRQIHEVRIFRRNAAARAEWLERFRRLVDHVAEAETAEDAAVEVDVVILATPSTQPVVDPSAVPKDALVSSLGPKDIGASELPALLVDRARMIVTDAPAQLGPSSVATDRALTPLWSLIEDPPRRREGSVFLSAGLGGTEVAVLARALDARAG</sequence>
<name>C7M187_ACIFD</name>
<dbReference type="eggNOG" id="COG2423">
    <property type="taxonomic scope" value="Bacteria"/>
</dbReference>
<gene>
    <name evidence="1" type="ordered locus">Afer_1821</name>
</gene>
<dbReference type="PANTHER" id="PTHR13812">
    <property type="entry name" value="KETIMINE REDUCTASE MU-CRYSTALLIN"/>
    <property type="match status" value="1"/>
</dbReference>
<dbReference type="STRING" id="525909.Afer_1821"/>
<dbReference type="Proteomes" id="UP000000771">
    <property type="component" value="Chromosome"/>
</dbReference>
<protein>
    <submittedName>
        <fullName evidence="1">Ornithine cyclodeaminase/mu-crystallin</fullName>
    </submittedName>
</protein>
<dbReference type="HOGENOM" id="CLU_042088_2_1_11"/>
<evidence type="ECO:0000313" key="1">
    <source>
        <dbReference type="EMBL" id="ACU54735.1"/>
    </source>
</evidence>
<dbReference type="Pfam" id="PF02423">
    <property type="entry name" value="OCD_Mu_crystall"/>
    <property type="match status" value="1"/>
</dbReference>